<dbReference type="Proteomes" id="UP000235786">
    <property type="component" value="Unassembled WGS sequence"/>
</dbReference>
<evidence type="ECO:0008006" key="3">
    <source>
        <dbReference type="Google" id="ProtNLM"/>
    </source>
</evidence>
<proteinExistence type="predicted"/>
<evidence type="ECO:0000313" key="2">
    <source>
        <dbReference type="Proteomes" id="UP000235786"/>
    </source>
</evidence>
<protein>
    <recommendedName>
        <fullName evidence="3">C2H2-type domain-containing protein</fullName>
    </recommendedName>
</protein>
<reference evidence="1 2" key="1">
    <citation type="submission" date="2016-04" db="EMBL/GenBank/DDBJ databases">
        <title>A degradative enzymes factory behind the ericoid mycorrhizal symbiosis.</title>
        <authorList>
            <consortium name="DOE Joint Genome Institute"/>
            <person name="Martino E."/>
            <person name="Morin E."/>
            <person name="Grelet G."/>
            <person name="Kuo A."/>
            <person name="Kohler A."/>
            <person name="Daghino S."/>
            <person name="Barry K."/>
            <person name="Choi C."/>
            <person name="Cichocki N."/>
            <person name="Clum A."/>
            <person name="Copeland A."/>
            <person name="Hainaut M."/>
            <person name="Haridas S."/>
            <person name="Labutti K."/>
            <person name="Lindquist E."/>
            <person name="Lipzen A."/>
            <person name="Khouja H.-R."/>
            <person name="Murat C."/>
            <person name="Ohm R."/>
            <person name="Olson A."/>
            <person name="Spatafora J."/>
            <person name="Veneault-Fourrey C."/>
            <person name="Henrissat B."/>
            <person name="Grigoriev I."/>
            <person name="Martin F."/>
            <person name="Perotto S."/>
        </authorList>
    </citation>
    <scope>NUCLEOTIDE SEQUENCE [LARGE SCALE GENOMIC DNA]</scope>
    <source>
        <strain evidence="1 2">F</strain>
    </source>
</reference>
<sequence>MSTPVKICSAEVTPAPTQAAYVLPDELKPYVTLLDEWALGLPVCTECKNAVLPKSLMDHLRKQHHLPVNVRAAVRTLVSLLPPLDIADLPTPPDGSAPLKALRVVDAFKCRHCSYIRQDLTDVRKHINKEHCITAAGNYEQIQAQSWLGGRRAVYWRVERRADRLDWEGPGCIWGLFGKGFGDKTPRNWSREMVEKSLAA</sequence>
<organism evidence="1 2">
    <name type="scientific">Hyaloscypha variabilis (strain UAMH 11265 / GT02V1 / F)</name>
    <name type="common">Meliniomyces variabilis</name>
    <dbReference type="NCBI Taxonomy" id="1149755"/>
    <lineage>
        <taxon>Eukaryota</taxon>
        <taxon>Fungi</taxon>
        <taxon>Dikarya</taxon>
        <taxon>Ascomycota</taxon>
        <taxon>Pezizomycotina</taxon>
        <taxon>Leotiomycetes</taxon>
        <taxon>Helotiales</taxon>
        <taxon>Hyaloscyphaceae</taxon>
        <taxon>Hyaloscypha</taxon>
        <taxon>Hyaloscypha variabilis</taxon>
    </lineage>
</organism>
<keyword evidence="2" id="KW-1185">Reference proteome</keyword>
<dbReference type="EMBL" id="KZ613941">
    <property type="protein sequence ID" value="PMD44722.1"/>
    <property type="molecule type" value="Genomic_DNA"/>
</dbReference>
<dbReference type="InterPro" id="IPR022698">
    <property type="entry name" value="OrsD"/>
</dbReference>
<dbReference type="AlphaFoldDB" id="A0A2J6S1T3"/>
<accession>A0A2J6S1T3</accession>
<dbReference type="OrthoDB" id="3558677at2759"/>
<name>A0A2J6S1T3_HYAVF</name>
<gene>
    <name evidence="1" type="ORF">L207DRAFT_509409</name>
</gene>
<dbReference type="Pfam" id="PF12013">
    <property type="entry name" value="OrsD"/>
    <property type="match status" value="1"/>
</dbReference>
<evidence type="ECO:0000313" key="1">
    <source>
        <dbReference type="EMBL" id="PMD44722.1"/>
    </source>
</evidence>